<dbReference type="PANTHER" id="PTHR31142">
    <property type="entry name" value="TOBAMOVIRUS MULTIPLICATION PROTEIN 1-LIKE ISOFORM X1"/>
    <property type="match status" value="1"/>
</dbReference>
<evidence type="ECO:0000256" key="5">
    <source>
        <dbReference type="ARBA" id="ARBA00022989"/>
    </source>
</evidence>
<proteinExistence type="inferred from homology"/>
<evidence type="ECO:0000256" key="3">
    <source>
        <dbReference type="ARBA" id="ARBA00022554"/>
    </source>
</evidence>
<sequence>MVARGVPAEVATTAVFSVAAALNLTKSSLSSSSNWWHDINASSVWQDRSTRSDTIEGAGIWMDDAEGLSLSQFFGEWGSMFSFRLPSECAEVSARDCSTYLARHAKSCFLHNLCTFSSLLGGNLLPGKFDLTLIALFKWRCARAVSTDGLRPSFYSINAVVYVIQLALWLLLWWKPIRVLLILSKVFFAGVSLFAALGFLLYGGRLFLMLQRFPVESKGRRKKLQEVGYVTTICFSCFLVRCVMMCFDAFDEDADLDVLYHPILNFIYYLVIGGNITFFLGPFHFEEVATQAWYHTVPPNSLKSLKIRIKPSEFGCSLRFGDLTLMSNHLGRRER</sequence>
<dbReference type="AlphaFoldDB" id="A0A445DLY3"/>
<dbReference type="Pfam" id="PF06454">
    <property type="entry name" value="THH1_TOM1-3_dom"/>
    <property type="match status" value="1"/>
</dbReference>
<keyword evidence="4 7" id="KW-0812">Transmembrane</keyword>
<dbReference type="GO" id="GO:0005774">
    <property type="term" value="C:vacuolar membrane"/>
    <property type="evidence" value="ECO:0007669"/>
    <property type="project" value="UniProtKB-SubCell"/>
</dbReference>
<reference evidence="9 10" key="1">
    <citation type="submission" date="2019-01" db="EMBL/GenBank/DDBJ databases">
        <title>Sequencing of cultivated peanut Arachis hypogaea provides insights into genome evolution and oil improvement.</title>
        <authorList>
            <person name="Chen X."/>
        </authorList>
    </citation>
    <scope>NUCLEOTIDE SEQUENCE [LARGE SCALE GENOMIC DNA]</scope>
    <source>
        <strain evidence="10">cv. Fuhuasheng</strain>
        <tissue evidence="9">Leaves</tissue>
    </source>
</reference>
<dbReference type="PANTHER" id="PTHR31142:SF3">
    <property type="entry name" value="THH1_TOM1_TOM3 DOMAIN-CONTAINING PROTEIN"/>
    <property type="match status" value="1"/>
</dbReference>
<organism evidence="9 10">
    <name type="scientific">Arachis hypogaea</name>
    <name type="common">Peanut</name>
    <dbReference type="NCBI Taxonomy" id="3818"/>
    <lineage>
        <taxon>Eukaryota</taxon>
        <taxon>Viridiplantae</taxon>
        <taxon>Streptophyta</taxon>
        <taxon>Embryophyta</taxon>
        <taxon>Tracheophyta</taxon>
        <taxon>Spermatophyta</taxon>
        <taxon>Magnoliopsida</taxon>
        <taxon>eudicotyledons</taxon>
        <taxon>Gunneridae</taxon>
        <taxon>Pentapetalae</taxon>
        <taxon>rosids</taxon>
        <taxon>fabids</taxon>
        <taxon>Fabales</taxon>
        <taxon>Fabaceae</taxon>
        <taxon>Papilionoideae</taxon>
        <taxon>50 kb inversion clade</taxon>
        <taxon>dalbergioids sensu lato</taxon>
        <taxon>Dalbergieae</taxon>
        <taxon>Pterocarpus clade</taxon>
        <taxon>Arachis</taxon>
    </lineage>
</organism>
<accession>A0A445DLY3</accession>
<evidence type="ECO:0000256" key="6">
    <source>
        <dbReference type="ARBA" id="ARBA00023136"/>
    </source>
</evidence>
<feature type="transmembrane region" description="Helical" evidence="7">
    <location>
        <begin position="229"/>
        <end position="250"/>
    </location>
</feature>
<dbReference type="Proteomes" id="UP000289738">
    <property type="component" value="Chromosome A03"/>
</dbReference>
<gene>
    <name evidence="9" type="ORF">Ahy_A03g010317</name>
</gene>
<evidence type="ECO:0000313" key="10">
    <source>
        <dbReference type="Proteomes" id="UP000289738"/>
    </source>
</evidence>
<keyword evidence="10" id="KW-1185">Reference proteome</keyword>
<keyword evidence="5 7" id="KW-1133">Transmembrane helix</keyword>
<evidence type="ECO:0000256" key="1">
    <source>
        <dbReference type="ARBA" id="ARBA00004128"/>
    </source>
</evidence>
<evidence type="ECO:0000256" key="2">
    <source>
        <dbReference type="ARBA" id="ARBA00006779"/>
    </source>
</evidence>
<feature type="transmembrane region" description="Helical" evidence="7">
    <location>
        <begin position="153"/>
        <end position="174"/>
    </location>
</feature>
<evidence type="ECO:0000259" key="8">
    <source>
        <dbReference type="Pfam" id="PF06454"/>
    </source>
</evidence>
<evidence type="ECO:0000313" key="9">
    <source>
        <dbReference type="EMBL" id="RYR64189.1"/>
    </source>
</evidence>
<dbReference type="InterPro" id="IPR040226">
    <property type="entry name" value="THH1/TOM1/TOM3"/>
</dbReference>
<dbReference type="EMBL" id="SDMP01000003">
    <property type="protein sequence ID" value="RYR64189.1"/>
    <property type="molecule type" value="Genomic_DNA"/>
</dbReference>
<comment type="subcellular location">
    <subcellularLocation>
        <location evidence="1">Vacuole membrane</location>
        <topology evidence="1">Multi-pass membrane protein</topology>
    </subcellularLocation>
</comment>
<evidence type="ECO:0000256" key="7">
    <source>
        <dbReference type="SAM" id="Phobius"/>
    </source>
</evidence>
<evidence type="ECO:0000256" key="4">
    <source>
        <dbReference type="ARBA" id="ARBA00022692"/>
    </source>
</evidence>
<keyword evidence="3" id="KW-0926">Vacuole</keyword>
<feature type="transmembrane region" description="Helical" evidence="7">
    <location>
        <begin position="266"/>
        <end position="285"/>
    </location>
</feature>
<protein>
    <recommendedName>
        <fullName evidence="8">THH1/TOM1/TOM3 domain-containing protein</fullName>
    </recommendedName>
</protein>
<dbReference type="InterPro" id="IPR009457">
    <property type="entry name" value="THH1/TOM1/TOM3_dom"/>
</dbReference>
<dbReference type="STRING" id="3818.A0A445DLY3"/>
<comment type="caution">
    <text evidence="9">The sequence shown here is derived from an EMBL/GenBank/DDBJ whole genome shotgun (WGS) entry which is preliminary data.</text>
</comment>
<comment type="similarity">
    <text evidence="2">Belongs to the plant tobamovirus multiplication TOM1 protein family.</text>
</comment>
<name>A0A445DLY3_ARAHY</name>
<feature type="transmembrane region" description="Helical" evidence="7">
    <location>
        <begin position="186"/>
        <end position="208"/>
    </location>
</feature>
<feature type="domain" description="THH1/TOM1/TOM3" evidence="8">
    <location>
        <begin position="140"/>
        <end position="272"/>
    </location>
</feature>
<keyword evidence="6 7" id="KW-0472">Membrane</keyword>